<feature type="region of interest" description="Disordered" evidence="1">
    <location>
        <begin position="72"/>
        <end position="149"/>
    </location>
</feature>
<dbReference type="Proteomes" id="UP000054270">
    <property type="component" value="Unassembled WGS sequence"/>
</dbReference>
<organism evidence="2 3">
    <name type="scientific">Hypholoma sublateritium (strain FD-334 SS-4)</name>
    <dbReference type="NCBI Taxonomy" id="945553"/>
    <lineage>
        <taxon>Eukaryota</taxon>
        <taxon>Fungi</taxon>
        <taxon>Dikarya</taxon>
        <taxon>Basidiomycota</taxon>
        <taxon>Agaricomycotina</taxon>
        <taxon>Agaricomycetes</taxon>
        <taxon>Agaricomycetidae</taxon>
        <taxon>Agaricales</taxon>
        <taxon>Agaricineae</taxon>
        <taxon>Strophariaceae</taxon>
        <taxon>Hypholoma</taxon>
    </lineage>
</organism>
<sequence>MASSWSRDVVAKFNTDGPQAGMCAPRARCERLRESAKAMPGDKRARTRSGSNDVVRASRLSSLALREMEVCRARRPQSPGKCGLMRSLADQKHLESPWRSRRAPRTAGVRETAGASGSDNNKTTWTSCAASTRSPVPMSRRRWQRSRAKGRSLSSWSTCKRPCEHHGPPSKYFLF</sequence>
<name>A0A0D2L674_HYPSF</name>
<feature type="compositionally biased region" description="Basic and acidic residues" evidence="1">
    <location>
        <begin position="27"/>
        <end position="44"/>
    </location>
</feature>
<keyword evidence="3" id="KW-1185">Reference proteome</keyword>
<evidence type="ECO:0000313" key="2">
    <source>
        <dbReference type="EMBL" id="KJA22412.1"/>
    </source>
</evidence>
<accession>A0A0D2L674</accession>
<protein>
    <submittedName>
        <fullName evidence="2">Uncharacterized protein</fullName>
    </submittedName>
</protein>
<dbReference type="AlphaFoldDB" id="A0A0D2L674"/>
<reference evidence="3" key="1">
    <citation type="submission" date="2014-04" db="EMBL/GenBank/DDBJ databases">
        <title>Evolutionary Origins and Diversification of the Mycorrhizal Mutualists.</title>
        <authorList>
            <consortium name="DOE Joint Genome Institute"/>
            <consortium name="Mycorrhizal Genomics Consortium"/>
            <person name="Kohler A."/>
            <person name="Kuo A."/>
            <person name="Nagy L.G."/>
            <person name="Floudas D."/>
            <person name="Copeland A."/>
            <person name="Barry K.W."/>
            <person name="Cichocki N."/>
            <person name="Veneault-Fourrey C."/>
            <person name="LaButti K."/>
            <person name="Lindquist E.A."/>
            <person name="Lipzen A."/>
            <person name="Lundell T."/>
            <person name="Morin E."/>
            <person name="Murat C."/>
            <person name="Riley R."/>
            <person name="Ohm R."/>
            <person name="Sun H."/>
            <person name="Tunlid A."/>
            <person name="Henrissat B."/>
            <person name="Grigoriev I.V."/>
            <person name="Hibbett D.S."/>
            <person name="Martin F."/>
        </authorList>
    </citation>
    <scope>NUCLEOTIDE SEQUENCE [LARGE SCALE GENOMIC DNA]</scope>
    <source>
        <strain evidence="3">FD-334 SS-4</strain>
    </source>
</reference>
<evidence type="ECO:0000256" key="1">
    <source>
        <dbReference type="SAM" id="MobiDB-lite"/>
    </source>
</evidence>
<gene>
    <name evidence="2" type="ORF">HYPSUDRAFT_656858</name>
</gene>
<evidence type="ECO:0000313" key="3">
    <source>
        <dbReference type="Proteomes" id="UP000054270"/>
    </source>
</evidence>
<dbReference type="EMBL" id="KN817550">
    <property type="protein sequence ID" value="KJA22412.1"/>
    <property type="molecule type" value="Genomic_DNA"/>
</dbReference>
<feature type="compositionally biased region" description="Basic residues" evidence="1">
    <location>
        <begin position="139"/>
        <end position="149"/>
    </location>
</feature>
<proteinExistence type="predicted"/>
<feature type="compositionally biased region" description="Basic and acidic residues" evidence="1">
    <location>
        <begin position="89"/>
        <end position="98"/>
    </location>
</feature>
<feature type="compositionally biased region" description="Polar residues" evidence="1">
    <location>
        <begin position="115"/>
        <end position="134"/>
    </location>
</feature>
<feature type="region of interest" description="Disordered" evidence="1">
    <location>
        <begin position="1"/>
        <end position="54"/>
    </location>
</feature>